<protein>
    <submittedName>
        <fullName evidence="1">RNA polymerase sigma factor</fullName>
    </submittedName>
</protein>
<proteinExistence type="predicted"/>
<comment type="caution">
    <text evidence="1">The sequence shown here is derived from an EMBL/GenBank/DDBJ whole genome shotgun (WGS) entry which is preliminary data.</text>
</comment>
<evidence type="ECO:0000313" key="2">
    <source>
        <dbReference type="Proteomes" id="UP001595478"/>
    </source>
</evidence>
<sequence length="90" mass="10340">MLSIILKQIDGLFAAGTTSNDNCHRNKTATINRHAAVVEALYKKHSNEIYHYILTLSDPTSAEDISHQLWLKLIEQPDKYKHLSNFRAYI</sequence>
<dbReference type="SUPFAM" id="SSF88946">
    <property type="entry name" value="Sigma2 domain of RNA polymerase sigma factors"/>
    <property type="match status" value="1"/>
</dbReference>
<accession>A0ABV7FQR7</accession>
<name>A0ABV7FQR7_9ALTE</name>
<organism evidence="1 2">
    <name type="scientific">Agaribacter flavus</name>
    <dbReference type="NCBI Taxonomy" id="1902781"/>
    <lineage>
        <taxon>Bacteria</taxon>
        <taxon>Pseudomonadati</taxon>
        <taxon>Pseudomonadota</taxon>
        <taxon>Gammaproteobacteria</taxon>
        <taxon>Alteromonadales</taxon>
        <taxon>Alteromonadaceae</taxon>
        <taxon>Agaribacter</taxon>
    </lineage>
</organism>
<keyword evidence="2" id="KW-1185">Reference proteome</keyword>
<dbReference type="Proteomes" id="UP001595478">
    <property type="component" value="Unassembled WGS sequence"/>
</dbReference>
<dbReference type="Gene3D" id="1.10.1740.10">
    <property type="match status" value="1"/>
</dbReference>
<evidence type="ECO:0000313" key="1">
    <source>
        <dbReference type="EMBL" id="MFC3120822.1"/>
    </source>
</evidence>
<gene>
    <name evidence="1" type="ORF">ACFOHL_04280</name>
</gene>
<dbReference type="InterPro" id="IPR013325">
    <property type="entry name" value="RNA_pol_sigma_r2"/>
</dbReference>
<dbReference type="EMBL" id="JBHRSW010000005">
    <property type="protein sequence ID" value="MFC3120822.1"/>
    <property type="molecule type" value="Genomic_DNA"/>
</dbReference>
<dbReference type="RefSeq" id="WP_376918947.1">
    <property type="nucleotide sequence ID" value="NZ_JBHRSW010000005.1"/>
</dbReference>
<reference evidence="2" key="1">
    <citation type="journal article" date="2019" name="Int. J. Syst. Evol. Microbiol.">
        <title>The Global Catalogue of Microorganisms (GCM) 10K type strain sequencing project: providing services to taxonomists for standard genome sequencing and annotation.</title>
        <authorList>
            <consortium name="The Broad Institute Genomics Platform"/>
            <consortium name="The Broad Institute Genome Sequencing Center for Infectious Disease"/>
            <person name="Wu L."/>
            <person name="Ma J."/>
        </authorList>
    </citation>
    <scope>NUCLEOTIDE SEQUENCE [LARGE SCALE GENOMIC DNA]</scope>
    <source>
        <strain evidence="2">KCTC 52473</strain>
    </source>
</reference>